<evidence type="ECO:0000313" key="3">
    <source>
        <dbReference type="Proteomes" id="UP000295680"/>
    </source>
</evidence>
<dbReference type="EMBL" id="SLWS01000002">
    <property type="protein sequence ID" value="TCO62027.1"/>
    <property type="molecule type" value="Genomic_DNA"/>
</dbReference>
<name>A0A4R2JSF2_9PSEU</name>
<dbReference type="SUPFAM" id="SSF89796">
    <property type="entry name" value="CoA-transferase family III (CaiB/BaiF)"/>
    <property type="match status" value="1"/>
</dbReference>
<protein>
    <submittedName>
        <fullName evidence="2">Formyl-CoA transferase</fullName>
    </submittedName>
</protein>
<accession>A0A4R2JSF2</accession>
<dbReference type="PANTHER" id="PTHR48207:SF3">
    <property type="entry name" value="SUCCINATE--HYDROXYMETHYLGLUTARATE COA-TRANSFERASE"/>
    <property type="match status" value="1"/>
</dbReference>
<dbReference type="OrthoDB" id="9797653at2"/>
<evidence type="ECO:0000256" key="1">
    <source>
        <dbReference type="ARBA" id="ARBA00022679"/>
    </source>
</evidence>
<dbReference type="InterPro" id="IPR003673">
    <property type="entry name" value="CoA-Trfase_fam_III"/>
</dbReference>
<reference evidence="2 3" key="1">
    <citation type="submission" date="2019-03" db="EMBL/GenBank/DDBJ databases">
        <title>Genomic Encyclopedia of Type Strains, Phase IV (KMG-IV): sequencing the most valuable type-strain genomes for metagenomic binning, comparative biology and taxonomic classification.</title>
        <authorList>
            <person name="Goeker M."/>
        </authorList>
    </citation>
    <scope>NUCLEOTIDE SEQUENCE [LARGE SCALE GENOMIC DNA]</scope>
    <source>
        <strain evidence="2 3">DSM 45934</strain>
    </source>
</reference>
<sequence length="394" mass="41653">MVPLDGIVVVALEQAVAAPFATRQLADLGARVIKVERVGGGDFARGYDQAIRGGLGSHFAWLNRSKESVALDLKQQEGRDILAKLVSNADVFVQNLAPGAAARLGFGQARLRASAPKLITVDISGYGELGPYRGKRAFDMLVQAEAGIISVTGTPQTQVKVGTPICDIAAGMYAFSGVLSALVRRARTGEGASLDVTMFDAAAEWMAHVMYTTLYAGAPPERSALSHPVVVPYGAFPTRDGGDVIIGVQTDPGWALLATKVLDRPELATHPRFATNQVRVANRADVDAAVVAATSRLDRADLVRRLDEVGIPNATVNDGHGLAAHPQLRDRDRWREVGSPVGPVRTILPPIGFADVAARMDPIPALGEHTGAVLAELGYDPAVITRLRATGVVE</sequence>
<dbReference type="Gene3D" id="3.40.50.10540">
    <property type="entry name" value="Crotonobetainyl-coa:carnitine coa-transferase, domain 1"/>
    <property type="match status" value="1"/>
</dbReference>
<dbReference type="InterPro" id="IPR050483">
    <property type="entry name" value="CoA-transferase_III_domain"/>
</dbReference>
<evidence type="ECO:0000313" key="2">
    <source>
        <dbReference type="EMBL" id="TCO62027.1"/>
    </source>
</evidence>
<dbReference type="PANTHER" id="PTHR48207">
    <property type="entry name" value="SUCCINATE--HYDROXYMETHYLGLUTARATE COA-TRANSFERASE"/>
    <property type="match status" value="1"/>
</dbReference>
<proteinExistence type="predicted"/>
<keyword evidence="3" id="KW-1185">Reference proteome</keyword>
<dbReference type="Pfam" id="PF02515">
    <property type="entry name" value="CoA_transf_3"/>
    <property type="match status" value="1"/>
</dbReference>
<comment type="caution">
    <text evidence="2">The sequence shown here is derived from an EMBL/GenBank/DDBJ whole genome shotgun (WGS) entry which is preliminary data.</text>
</comment>
<gene>
    <name evidence="2" type="ORF">EV192_102164</name>
</gene>
<dbReference type="InterPro" id="IPR044855">
    <property type="entry name" value="CoA-Trfase_III_dom3_sf"/>
</dbReference>
<dbReference type="GO" id="GO:0008410">
    <property type="term" value="F:CoA-transferase activity"/>
    <property type="evidence" value="ECO:0007669"/>
    <property type="project" value="TreeGrafter"/>
</dbReference>
<organism evidence="2 3">
    <name type="scientific">Actinocrispum wychmicini</name>
    <dbReference type="NCBI Taxonomy" id="1213861"/>
    <lineage>
        <taxon>Bacteria</taxon>
        <taxon>Bacillati</taxon>
        <taxon>Actinomycetota</taxon>
        <taxon>Actinomycetes</taxon>
        <taxon>Pseudonocardiales</taxon>
        <taxon>Pseudonocardiaceae</taxon>
        <taxon>Actinocrispum</taxon>
    </lineage>
</organism>
<dbReference type="Gene3D" id="3.30.1540.10">
    <property type="entry name" value="formyl-coa transferase, domain 3"/>
    <property type="match status" value="1"/>
</dbReference>
<dbReference type="Proteomes" id="UP000295680">
    <property type="component" value="Unassembled WGS sequence"/>
</dbReference>
<keyword evidence="1 2" id="KW-0808">Transferase</keyword>
<dbReference type="InterPro" id="IPR023606">
    <property type="entry name" value="CoA-Trfase_III_dom_1_sf"/>
</dbReference>
<dbReference type="AlphaFoldDB" id="A0A4R2JSF2"/>